<reference evidence="4" key="2">
    <citation type="submission" date="2025-08" db="UniProtKB">
        <authorList>
            <consortium name="RefSeq"/>
        </authorList>
    </citation>
    <scope>IDENTIFICATION</scope>
    <source>
        <tissue evidence="4">Young leaves</tissue>
    </source>
</reference>
<name>A0A8B8KQE5_ABRPR</name>
<evidence type="ECO:0000256" key="1">
    <source>
        <dbReference type="SAM" id="MobiDB-lite"/>
    </source>
</evidence>
<sequence length="314" mass="34894">MASNNGGKEERRRRIAERGSDRMALITGKINALPPTPPSAVSSPTYRQMPRHGQSLSVDANSDTTNHLPPRHLRPQSLSSAFTVPYQQYPSEDRPDAPAPFARLKHQGGFRYASLEHLDIKSDEEPLIQDSETVSEVNNQVSEGDDAKTKSPPAMVRADDAKAKPPPAMIRTKSEVHETHQLEKPSRHKATFFSSRELNSCIIASETTRALSSLIIALLVVFYYMISENVLASRPLYIVLLTDITIVLTRLYRGKASLLEETERERVEAHGDKQSWGDAVKLLERGLVVYQAIRGAFIDCSIYLVVVVCGTSLM</sequence>
<organism evidence="3 4">
    <name type="scientific">Abrus precatorius</name>
    <name type="common">Indian licorice</name>
    <name type="synonym">Glycine abrus</name>
    <dbReference type="NCBI Taxonomy" id="3816"/>
    <lineage>
        <taxon>Eukaryota</taxon>
        <taxon>Viridiplantae</taxon>
        <taxon>Streptophyta</taxon>
        <taxon>Embryophyta</taxon>
        <taxon>Tracheophyta</taxon>
        <taxon>Spermatophyta</taxon>
        <taxon>Magnoliopsida</taxon>
        <taxon>eudicotyledons</taxon>
        <taxon>Gunneridae</taxon>
        <taxon>Pentapetalae</taxon>
        <taxon>rosids</taxon>
        <taxon>fabids</taxon>
        <taxon>Fabales</taxon>
        <taxon>Fabaceae</taxon>
        <taxon>Papilionoideae</taxon>
        <taxon>50 kb inversion clade</taxon>
        <taxon>NPAAA clade</taxon>
        <taxon>indigoferoid/millettioid clade</taxon>
        <taxon>Abreae</taxon>
        <taxon>Abrus</taxon>
    </lineage>
</organism>
<proteinExistence type="predicted"/>
<feature type="compositionally biased region" description="Polar residues" evidence="1">
    <location>
        <begin position="54"/>
        <end position="67"/>
    </location>
</feature>
<keyword evidence="3" id="KW-1185">Reference proteome</keyword>
<feature type="compositionally biased region" description="Basic and acidic residues" evidence="1">
    <location>
        <begin position="7"/>
        <end position="21"/>
    </location>
</feature>
<evidence type="ECO:0000256" key="2">
    <source>
        <dbReference type="SAM" id="Phobius"/>
    </source>
</evidence>
<dbReference type="AlphaFoldDB" id="A0A8B8KQE5"/>
<feature type="region of interest" description="Disordered" evidence="1">
    <location>
        <begin position="1"/>
        <end position="80"/>
    </location>
</feature>
<accession>A0A8B8KQE5</accession>
<evidence type="ECO:0000313" key="4">
    <source>
        <dbReference type="RefSeq" id="XP_027344904.1"/>
    </source>
</evidence>
<keyword evidence="2" id="KW-0812">Transmembrane</keyword>
<feature type="transmembrane region" description="Helical" evidence="2">
    <location>
        <begin position="292"/>
        <end position="313"/>
    </location>
</feature>
<keyword evidence="2" id="KW-0472">Membrane</keyword>
<dbReference type="KEGG" id="aprc:113857288"/>
<protein>
    <submittedName>
        <fullName evidence="4">Uncharacterized protein LOC113857288</fullName>
    </submittedName>
</protein>
<dbReference type="Proteomes" id="UP000694853">
    <property type="component" value="Unplaced"/>
</dbReference>
<gene>
    <name evidence="4" type="primary">LOC113857288</name>
</gene>
<dbReference type="OrthoDB" id="1645757at2759"/>
<keyword evidence="2" id="KW-1133">Transmembrane helix</keyword>
<dbReference type="GeneID" id="113857288"/>
<feature type="region of interest" description="Disordered" evidence="1">
    <location>
        <begin position="134"/>
        <end position="166"/>
    </location>
</feature>
<evidence type="ECO:0000313" key="3">
    <source>
        <dbReference type="Proteomes" id="UP000694853"/>
    </source>
</evidence>
<reference evidence="3" key="1">
    <citation type="journal article" date="2019" name="Toxins">
        <title>Detection of Abrin-Like and Prepropulchellin-Like Toxin Genes and Transcripts Using Whole Genome Sequencing and Full-Length Transcript Sequencing of Abrus precatorius.</title>
        <authorList>
            <person name="Hovde B.T."/>
            <person name="Daligault H.E."/>
            <person name="Hanschen E.R."/>
            <person name="Kunde Y.A."/>
            <person name="Johnson M.B."/>
            <person name="Starkenburg S.R."/>
            <person name="Johnson S.L."/>
        </authorList>
    </citation>
    <scope>NUCLEOTIDE SEQUENCE [LARGE SCALE GENOMIC DNA]</scope>
</reference>
<dbReference type="PANTHER" id="PTHR35469">
    <property type="entry name" value="TRANSMEMBRANE PROTEIN"/>
    <property type="match status" value="1"/>
</dbReference>
<feature type="transmembrane region" description="Helical" evidence="2">
    <location>
        <begin position="210"/>
        <end position="226"/>
    </location>
</feature>
<dbReference type="RefSeq" id="XP_027344904.1">
    <property type="nucleotide sequence ID" value="XM_027489103.1"/>
</dbReference>
<dbReference type="PANTHER" id="PTHR35469:SF5">
    <property type="entry name" value="TRANSMEMBRANE PROTEIN"/>
    <property type="match status" value="1"/>
</dbReference>